<dbReference type="GO" id="GO:0047429">
    <property type="term" value="F:nucleoside triphosphate diphosphatase activity"/>
    <property type="evidence" value="ECO:0007669"/>
    <property type="project" value="InterPro"/>
</dbReference>
<dbReference type="SUPFAM" id="SSF52972">
    <property type="entry name" value="ITPase-like"/>
    <property type="match status" value="1"/>
</dbReference>
<name>A0A6J6FXZ6_9ZZZZ</name>
<dbReference type="InterPro" id="IPR003697">
    <property type="entry name" value="Maf-like"/>
</dbReference>
<dbReference type="Pfam" id="PF02545">
    <property type="entry name" value="Maf"/>
    <property type="match status" value="1"/>
</dbReference>
<evidence type="ECO:0000256" key="1">
    <source>
        <dbReference type="ARBA" id="ARBA00001968"/>
    </source>
</evidence>
<dbReference type="Gene3D" id="3.90.950.10">
    <property type="match status" value="1"/>
</dbReference>
<proteinExistence type="inferred from homology"/>
<accession>A0A6J6FXZ6</accession>
<protein>
    <submittedName>
        <fullName evidence="3">Unannotated protein</fullName>
    </submittedName>
</protein>
<dbReference type="AlphaFoldDB" id="A0A6J6FXZ6"/>
<dbReference type="EMBL" id="CAEZUF010000062">
    <property type="protein sequence ID" value="CAB4593922.1"/>
    <property type="molecule type" value="Genomic_DNA"/>
</dbReference>
<dbReference type="InterPro" id="IPR029001">
    <property type="entry name" value="ITPase-like_fam"/>
</dbReference>
<reference evidence="3" key="1">
    <citation type="submission" date="2020-05" db="EMBL/GenBank/DDBJ databases">
        <authorList>
            <person name="Chiriac C."/>
            <person name="Salcher M."/>
            <person name="Ghai R."/>
            <person name="Kavagutti S V."/>
        </authorList>
    </citation>
    <scope>NUCLEOTIDE SEQUENCE</scope>
</reference>
<organism evidence="3">
    <name type="scientific">freshwater metagenome</name>
    <dbReference type="NCBI Taxonomy" id="449393"/>
    <lineage>
        <taxon>unclassified sequences</taxon>
        <taxon>metagenomes</taxon>
        <taxon>ecological metagenomes</taxon>
    </lineage>
</organism>
<evidence type="ECO:0000256" key="2">
    <source>
        <dbReference type="ARBA" id="ARBA00022801"/>
    </source>
</evidence>
<dbReference type="HAMAP" id="MF_00528">
    <property type="entry name" value="Maf"/>
    <property type="match status" value="1"/>
</dbReference>
<dbReference type="PANTHER" id="PTHR43213">
    <property type="entry name" value="BIFUNCTIONAL DTTP/UTP PYROPHOSPHATASE/METHYLTRANSFERASE PROTEIN-RELATED"/>
    <property type="match status" value="1"/>
</dbReference>
<dbReference type="NCBIfam" id="TIGR00172">
    <property type="entry name" value="maf"/>
    <property type="match status" value="1"/>
</dbReference>
<gene>
    <name evidence="3" type="ORF">UFOPK1791_00718</name>
</gene>
<comment type="cofactor">
    <cofactor evidence="1">
        <name>a divalent metal cation</name>
        <dbReference type="ChEBI" id="CHEBI:60240"/>
    </cofactor>
</comment>
<dbReference type="CDD" id="cd00555">
    <property type="entry name" value="Maf"/>
    <property type="match status" value="1"/>
</dbReference>
<evidence type="ECO:0000313" key="3">
    <source>
        <dbReference type="EMBL" id="CAB4593922.1"/>
    </source>
</evidence>
<keyword evidence="2" id="KW-0378">Hydrolase</keyword>
<dbReference type="PIRSF" id="PIRSF006305">
    <property type="entry name" value="Maf"/>
    <property type="match status" value="1"/>
</dbReference>
<sequence>MKIILASASPSRRRLLNSVGIEPEIIVSGVNEELPEYQNLKPAELVLALAIVKAHTVKATLNEPAIVIGCDSTFEFNGKSLGKPETPENAIARCKELRGKSGVLHTGHCFIDTAKGVEISDIASTKVYFSDMSDREIADYVATGEPLQVAGGFTLDGLSAPFIERIEGETSNVIGLSMPLLRKTINHLGYDWFAIANSRSVKSEVAI</sequence>
<dbReference type="PANTHER" id="PTHR43213:SF5">
    <property type="entry name" value="BIFUNCTIONAL DTTP_UTP PYROPHOSPHATASE_METHYLTRANSFERASE PROTEIN-RELATED"/>
    <property type="match status" value="1"/>
</dbReference>